<dbReference type="PIRSF" id="PIRSF004762">
    <property type="entry name" value="CHP00423"/>
    <property type="match status" value="1"/>
</dbReference>
<dbReference type="Pfam" id="PF19288">
    <property type="entry name" value="CofH_C"/>
    <property type="match status" value="1"/>
</dbReference>
<comment type="catalytic activity">
    <reaction evidence="6">
        <text>3-[(1-carboxyvinyl)-oxy]benzoate + S-adenosyl-L-methionine + H2O = 6-amino-6-deoxyfutalosine + hydrogencarbonate + L-methionine + H(+)</text>
        <dbReference type="Rhea" id="RHEA:33075"/>
        <dbReference type="ChEBI" id="CHEBI:15377"/>
        <dbReference type="ChEBI" id="CHEBI:15378"/>
        <dbReference type="ChEBI" id="CHEBI:17544"/>
        <dbReference type="ChEBI" id="CHEBI:57844"/>
        <dbReference type="ChEBI" id="CHEBI:59789"/>
        <dbReference type="ChEBI" id="CHEBI:64286"/>
        <dbReference type="ChEBI" id="CHEBI:76981"/>
        <dbReference type="EC" id="2.5.1.120"/>
    </reaction>
</comment>
<feature type="binding site" evidence="6 7">
    <location>
        <position position="78"/>
    </location>
    <ligand>
        <name>[4Fe-4S] cluster</name>
        <dbReference type="ChEBI" id="CHEBI:49883"/>
        <note>4Fe-4S-S-AdoMet</note>
    </ligand>
</feature>
<proteinExistence type="inferred from homology"/>
<dbReference type="SFLD" id="SFLDG01389">
    <property type="entry name" value="menaquinone_synthsis_involved"/>
    <property type="match status" value="1"/>
</dbReference>
<dbReference type="PATRIC" id="fig|162209.4.peg.323"/>
<evidence type="ECO:0000256" key="8">
    <source>
        <dbReference type="PIRSR" id="PIRSR004762-2"/>
    </source>
</evidence>
<dbReference type="EMBL" id="CP013652">
    <property type="protein sequence ID" value="ALS20696.1"/>
    <property type="molecule type" value="Genomic_DNA"/>
</dbReference>
<dbReference type="EC" id="2.5.1.120" evidence="6"/>
<dbReference type="SMART" id="SM00729">
    <property type="entry name" value="Elp3"/>
    <property type="match status" value="1"/>
</dbReference>
<feature type="binding site" evidence="6 7">
    <location>
        <position position="75"/>
    </location>
    <ligand>
        <name>[4Fe-4S] cluster</name>
        <dbReference type="ChEBI" id="CHEBI:49883"/>
        <note>4Fe-4S-S-AdoMet</note>
    </ligand>
</feature>
<dbReference type="InterPro" id="IPR058240">
    <property type="entry name" value="rSAM_sf"/>
</dbReference>
<keyword evidence="10" id="KW-1185">Reference proteome</keyword>
<comment type="function">
    <text evidence="6">Radical SAM enzyme that catalyzes the addition of the adenosyl radical to the double bond of 3-[(1-carboxyvinyl)oxy]benzoate, leading to aminodeoxyfutalosine (AFL), a key intermediate in the formation of menaquinone (MK, vitamin K2) from chorismate.</text>
</comment>
<evidence type="ECO:0000313" key="10">
    <source>
        <dbReference type="Proteomes" id="UP000061660"/>
    </source>
</evidence>
<dbReference type="NCBIfam" id="TIGR03700">
    <property type="entry name" value="mena_SCO4494"/>
    <property type="match status" value="1"/>
</dbReference>
<keyword evidence="4 6" id="KW-0408">Iron</keyword>
<evidence type="ECO:0000256" key="5">
    <source>
        <dbReference type="ARBA" id="ARBA00023014"/>
    </source>
</evidence>
<dbReference type="SFLD" id="SFLDF00342">
    <property type="entry name" value="cyclic_dehypoxanthine_futalosi"/>
    <property type="match status" value="1"/>
</dbReference>
<feature type="binding site" evidence="6 7">
    <location>
        <position position="71"/>
    </location>
    <ligand>
        <name>[4Fe-4S] cluster</name>
        <dbReference type="ChEBI" id="CHEBI:49883"/>
        <note>4Fe-4S-S-AdoMet</note>
    </ligand>
</feature>
<dbReference type="SUPFAM" id="SSF102114">
    <property type="entry name" value="Radical SAM enzymes"/>
    <property type="match status" value="1"/>
</dbReference>
<dbReference type="PROSITE" id="PS51918">
    <property type="entry name" value="RADICAL_SAM"/>
    <property type="match status" value="1"/>
</dbReference>
<comment type="cofactor">
    <cofactor evidence="6 7">
        <name>[4Fe-4S] cluster</name>
        <dbReference type="ChEBI" id="CHEBI:49883"/>
    </cofactor>
    <text evidence="6 7">Binds 1 [4Fe-4S] cluster. The cluster is coordinated with 3 cysteines and an exchangeable S-adenosyl-L-methionine.</text>
</comment>
<evidence type="ECO:0000256" key="2">
    <source>
        <dbReference type="ARBA" id="ARBA00022691"/>
    </source>
</evidence>
<keyword evidence="1 6" id="KW-0004">4Fe-4S</keyword>
<evidence type="ECO:0000256" key="1">
    <source>
        <dbReference type="ARBA" id="ARBA00022485"/>
    </source>
</evidence>
<evidence type="ECO:0000256" key="4">
    <source>
        <dbReference type="ARBA" id="ARBA00023004"/>
    </source>
</evidence>
<dbReference type="InterPro" id="IPR022432">
    <property type="entry name" value="MqnE"/>
</dbReference>
<accession>A0A0U2U300</accession>
<dbReference type="SFLD" id="SFLDG01064">
    <property type="entry name" value="F420__menaquinone_cofactor_bio"/>
    <property type="match status" value="1"/>
</dbReference>
<keyword evidence="2 6" id="KW-0949">S-adenosyl-L-methionine</keyword>
<evidence type="ECO:0000256" key="7">
    <source>
        <dbReference type="PIRSR" id="PIRSR004762-1"/>
    </source>
</evidence>
<dbReference type="GO" id="GO:0051539">
    <property type="term" value="F:4 iron, 4 sulfur cluster binding"/>
    <property type="evidence" value="ECO:0007669"/>
    <property type="project" value="UniProtKB-KW"/>
</dbReference>
<dbReference type="InterPro" id="IPR013785">
    <property type="entry name" value="Aldolase_TIM"/>
</dbReference>
<dbReference type="Gene3D" id="3.20.20.70">
    <property type="entry name" value="Aldolase class I"/>
    <property type="match status" value="1"/>
</dbReference>
<dbReference type="Proteomes" id="UP000061660">
    <property type="component" value="Chromosome"/>
</dbReference>
<dbReference type="PANTHER" id="PTHR43076">
    <property type="entry name" value="FO SYNTHASE (COFH)"/>
    <property type="match status" value="1"/>
</dbReference>
<reference evidence="9 10" key="2">
    <citation type="journal article" date="2016" name="Genome Announc.">
        <title>Complete Genome Sequences of Two Interactive Moderate Thermophiles, Paenibacillus napthalenovorans 32O-Y and Paenibacillus sp. 32O-W.</title>
        <authorList>
            <person name="Butler R.R.III."/>
            <person name="Wang J."/>
            <person name="Stark B.C."/>
            <person name="Pombert J.F."/>
        </authorList>
    </citation>
    <scope>NUCLEOTIDE SEQUENCE [LARGE SCALE GENOMIC DNA]</scope>
    <source>
        <strain evidence="9 10">32O-Y</strain>
    </source>
</reference>
<dbReference type="AlphaFoldDB" id="A0A0U2U300"/>
<keyword evidence="6" id="KW-0474">Menaquinone biosynthesis</keyword>
<comment type="pathway">
    <text evidence="6">Quinol/quinone metabolism; menaquinone biosynthesis.</text>
</comment>
<dbReference type="InterPro" id="IPR020050">
    <property type="entry name" value="FO_synthase_su2"/>
</dbReference>
<dbReference type="SFLD" id="SFLDS00029">
    <property type="entry name" value="Radical_SAM"/>
    <property type="match status" value="1"/>
</dbReference>
<dbReference type="GO" id="GO:0102573">
    <property type="term" value="F:aminodeoxyfutalosine synthase activity"/>
    <property type="evidence" value="ECO:0007669"/>
    <property type="project" value="UniProtKB-EC"/>
</dbReference>
<feature type="binding site" evidence="8">
    <location>
        <position position="77"/>
    </location>
    <ligand>
        <name>S-adenosyl-L-methionine</name>
        <dbReference type="ChEBI" id="CHEBI:59789"/>
    </ligand>
</feature>
<sequence length="367" mass="41796">MSITTNYGQRMAEIAEKVEHGERLSLEEGVYLYESDDLLAIGQMANKVNLRKNGKKVYFVDNMSLYFTNVCEEHCAFCHFRRDEGQEGAYTLTPEQMFEYIDQHIHPGLREFHITGGHNPNVPFQYYVDSIRALKERYPNVTIKAHTAAEIEFFSRLSGLSYKEVLQTLIDAGLDTMPGGGAEILSERYRKKMHLVDKASTEQWLEVHRTAHQLGMKTHATMLFGSIETYEERIRHLIYLRELQDETGGFMVFIPNAVQPASVSAGLKKRVSAYDNLKTIAISRLMLDNIQHVKAYFINLGTQLTQLAFTFGASDAHGTIIQERISHSAGALSPEGMTRDELVWLIKGAGRIPVERDTFYNEIKVYN</sequence>
<dbReference type="UniPathway" id="UPA00079"/>
<dbReference type="InterPro" id="IPR034405">
    <property type="entry name" value="F420"/>
</dbReference>
<evidence type="ECO:0000313" key="9">
    <source>
        <dbReference type="EMBL" id="ALS20696.1"/>
    </source>
</evidence>
<dbReference type="InterPro" id="IPR045567">
    <property type="entry name" value="CofH/MnqC-like_C"/>
</dbReference>
<keyword evidence="3 6" id="KW-0479">Metal-binding</keyword>
<dbReference type="HAMAP" id="MF_00993">
    <property type="entry name" value="MqnE"/>
    <property type="match status" value="1"/>
</dbReference>
<organism evidence="9 10">
    <name type="scientific">Paenibacillus naphthalenovorans</name>
    <dbReference type="NCBI Taxonomy" id="162209"/>
    <lineage>
        <taxon>Bacteria</taxon>
        <taxon>Bacillati</taxon>
        <taxon>Bacillota</taxon>
        <taxon>Bacilli</taxon>
        <taxon>Bacillales</taxon>
        <taxon>Paenibacillaceae</taxon>
        <taxon>Paenibacillus</taxon>
    </lineage>
</organism>
<dbReference type="CDD" id="cd01335">
    <property type="entry name" value="Radical_SAM"/>
    <property type="match status" value="1"/>
</dbReference>
<dbReference type="OrthoDB" id="9802027at2"/>
<dbReference type="STRING" id="162209.IJ22_03070"/>
<evidence type="ECO:0000256" key="3">
    <source>
        <dbReference type="ARBA" id="ARBA00022723"/>
    </source>
</evidence>
<protein>
    <recommendedName>
        <fullName evidence="6">Aminodeoxyfutalosine synthase</fullName>
        <shortName evidence="6">AFL synthase</shortName>
        <shortName evidence="6">Aminofutalosine synthase</shortName>
        <ecNumber evidence="6">2.5.1.120</ecNumber>
    </recommendedName>
    <alternativeName>
        <fullName evidence="6">Menaquinone biosynthetic enzyme MqnE</fullName>
    </alternativeName>
</protein>
<dbReference type="InterPro" id="IPR006638">
    <property type="entry name" value="Elp3/MiaA/NifB-like_rSAM"/>
</dbReference>
<feature type="binding site" evidence="8">
    <location>
        <position position="183"/>
    </location>
    <ligand>
        <name>S-adenosyl-L-methionine</name>
        <dbReference type="ChEBI" id="CHEBI:59789"/>
    </ligand>
</feature>
<dbReference type="KEGG" id="pnp:IJ22_03070"/>
<dbReference type="GO" id="GO:0009234">
    <property type="term" value="P:menaquinone biosynthetic process"/>
    <property type="evidence" value="ECO:0007669"/>
    <property type="project" value="UniProtKB-UniRule"/>
</dbReference>
<evidence type="ECO:0000256" key="6">
    <source>
        <dbReference type="HAMAP-Rule" id="MF_00993"/>
    </source>
</evidence>
<keyword evidence="5 6" id="KW-0411">Iron-sulfur</keyword>
<dbReference type="PANTHER" id="PTHR43076:SF7">
    <property type="entry name" value="AMINODEOXYFUTALOSINE SYNTHASE"/>
    <property type="match status" value="1"/>
</dbReference>
<dbReference type="GO" id="GO:0005506">
    <property type="term" value="F:iron ion binding"/>
    <property type="evidence" value="ECO:0007669"/>
    <property type="project" value="UniProtKB-UniRule"/>
</dbReference>
<dbReference type="RefSeq" id="WP_062406739.1">
    <property type="nucleotide sequence ID" value="NZ_BJCS01000002.1"/>
</dbReference>
<dbReference type="SFLD" id="SFLDF00343">
    <property type="entry name" value="aminofutalosine_synthase_(mqnE"/>
    <property type="match status" value="1"/>
</dbReference>
<name>A0A0U2U300_9BACL</name>
<dbReference type="NCBIfam" id="TIGR00423">
    <property type="entry name" value="CofH family radical SAM protein"/>
    <property type="match status" value="1"/>
</dbReference>
<dbReference type="GO" id="GO:0044689">
    <property type="term" value="F:7,8-didemethyl-8-hydroxy-5-deazariboflavin synthase activity"/>
    <property type="evidence" value="ECO:0007669"/>
    <property type="project" value="TreeGrafter"/>
</dbReference>
<dbReference type="Pfam" id="PF04055">
    <property type="entry name" value="Radical_SAM"/>
    <property type="match status" value="1"/>
</dbReference>
<reference evidence="10" key="1">
    <citation type="submission" date="2015-12" db="EMBL/GenBank/DDBJ databases">
        <title>Complete genome sequences of two moderately thermophilic Paenibacillus species.</title>
        <authorList>
            <person name="Butler R.III."/>
            <person name="Wang J."/>
            <person name="Stark B.C."/>
            <person name="Pombert J.-F."/>
        </authorList>
    </citation>
    <scope>NUCLEOTIDE SEQUENCE [LARGE SCALE GENOMIC DNA]</scope>
    <source>
        <strain evidence="10">32O-Y</strain>
    </source>
</reference>
<keyword evidence="6" id="KW-0808">Transferase</keyword>
<gene>
    <name evidence="6" type="primary">mqnE</name>
    <name evidence="9" type="ORF">IJ22_03070</name>
</gene>
<comment type="similarity">
    <text evidence="6">Belongs to the radical SAM superfamily. MqnE family.</text>
</comment>
<dbReference type="InterPro" id="IPR007197">
    <property type="entry name" value="rSAM"/>
</dbReference>